<dbReference type="CDD" id="cd10439">
    <property type="entry name" value="GIY-YIG_COG3410"/>
    <property type="match status" value="1"/>
</dbReference>
<dbReference type="AlphaFoldDB" id="A0A511YZ98"/>
<name>A0A511YZ98_9CELL</name>
<reference evidence="2 3" key="1">
    <citation type="submission" date="2019-07" db="EMBL/GenBank/DDBJ databases">
        <title>Whole genome shotgun sequence of Actinotalea fermentans NBRC 105374.</title>
        <authorList>
            <person name="Hosoyama A."/>
            <person name="Uohara A."/>
            <person name="Ohji S."/>
            <person name="Ichikawa N."/>
        </authorList>
    </citation>
    <scope>NUCLEOTIDE SEQUENCE [LARGE SCALE GENOMIC DNA]</scope>
    <source>
        <strain evidence="2 3">NBRC 105374</strain>
    </source>
</reference>
<dbReference type="InterPro" id="IPR003593">
    <property type="entry name" value="AAA+_ATPase"/>
</dbReference>
<protein>
    <recommendedName>
        <fullName evidence="1">GIY-YIG domain-containing protein</fullName>
    </recommendedName>
</protein>
<dbReference type="RefSeq" id="WP_052113497.1">
    <property type="nucleotide sequence ID" value="NZ_BJYK01000008.1"/>
</dbReference>
<dbReference type="InterPro" id="IPR000305">
    <property type="entry name" value="GIY-YIG_endonuc"/>
</dbReference>
<proteinExistence type="predicted"/>
<dbReference type="SMART" id="SM00382">
    <property type="entry name" value="AAA"/>
    <property type="match status" value="1"/>
</dbReference>
<evidence type="ECO:0000259" key="1">
    <source>
        <dbReference type="PROSITE" id="PS50164"/>
    </source>
</evidence>
<dbReference type="InterPro" id="IPR027417">
    <property type="entry name" value="P-loop_NTPase"/>
</dbReference>
<dbReference type="PROSITE" id="PS50164">
    <property type="entry name" value="GIY_YIG"/>
    <property type="match status" value="1"/>
</dbReference>
<evidence type="ECO:0000313" key="2">
    <source>
        <dbReference type="EMBL" id="GEN80520.1"/>
    </source>
</evidence>
<accession>A0A511YZ98</accession>
<gene>
    <name evidence="2" type="ORF">AFE02nite_22540</name>
</gene>
<feature type="domain" description="GIY-YIG" evidence="1">
    <location>
        <begin position="28"/>
        <end position="110"/>
    </location>
</feature>
<organism evidence="2 3">
    <name type="scientific">Actinotalea fermentans</name>
    <dbReference type="NCBI Taxonomy" id="43671"/>
    <lineage>
        <taxon>Bacteria</taxon>
        <taxon>Bacillati</taxon>
        <taxon>Actinomycetota</taxon>
        <taxon>Actinomycetes</taxon>
        <taxon>Micrococcales</taxon>
        <taxon>Cellulomonadaceae</taxon>
        <taxon>Actinotalea</taxon>
    </lineage>
</organism>
<dbReference type="EMBL" id="BJYK01000008">
    <property type="protein sequence ID" value="GEN80520.1"/>
    <property type="molecule type" value="Genomic_DNA"/>
</dbReference>
<sequence length="600" mass="67627">MTSSEIHRVQFARPAIDAWAALDRRRTNWPVVYVIDDLDGAGQDSGRLAQVYVGESLNARSRMHQHLDSGTKPGLRTVRVVMGDEFNKSVCLDLESYLIRLFAGDGAYTVLNLNGGITDADYFRRDDYRASFPTIFEELRREGLFTRSIAEIENSDLFKLSPFKALTPDQAIAIEDILEGLFADVEAGEGSTIVIQGSAGTGKTVVGVYLMKLLKDIGAATPDDILDSDWMFSEFYAEGYRELAENLRVGLVVPQQSLRESIRRVFRRTPRLSPSMVLSPFDVGKATEPFDLLIVDEAHRLSQRANQPSAMQNIDFARINEHLFGVDDPARTQLDWITAQSTHQIFLVDVAQSVRPADLRRRVLDDLAAGARAKSRLYPLTTQMRVRAGEDYVGYVRDVLDPAHARRPVEPRPFAEYDLRFFGNLAHMRDAIIALDGEKGLARLVAGYAWRWRSRKDPEAYDIELDGVHLRWNSTDKDWINAPGSINEVGSIHTVQGYDLNYAGVIVGPELRFDPRAGRLFLDRGSYYDTRGKQNNPQLGLVYTDDDLLDYVRNIYGVLLTRGMLGTFVYVCDPSLRTYLRPFFDQSRPGALEQLRDTGP</sequence>
<comment type="caution">
    <text evidence="2">The sequence shown here is derived from an EMBL/GenBank/DDBJ whole genome shotgun (WGS) entry which is preliminary data.</text>
</comment>
<dbReference type="Pfam" id="PF09848">
    <property type="entry name" value="SLFN-g3_helicase"/>
    <property type="match status" value="1"/>
</dbReference>
<dbReference type="InterPro" id="IPR018647">
    <property type="entry name" value="SLFN_3-like_DNA/RNA_helicase"/>
</dbReference>
<dbReference type="Gene3D" id="3.40.50.300">
    <property type="entry name" value="P-loop containing nucleotide triphosphate hydrolases"/>
    <property type="match status" value="1"/>
</dbReference>
<dbReference type="OrthoDB" id="3193269at2"/>
<dbReference type="SUPFAM" id="SSF52540">
    <property type="entry name" value="P-loop containing nucleoside triphosphate hydrolases"/>
    <property type="match status" value="1"/>
</dbReference>
<keyword evidence="3" id="KW-1185">Reference proteome</keyword>
<dbReference type="Proteomes" id="UP000321484">
    <property type="component" value="Unassembled WGS sequence"/>
</dbReference>
<evidence type="ECO:0000313" key="3">
    <source>
        <dbReference type="Proteomes" id="UP000321484"/>
    </source>
</evidence>